<dbReference type="OrthoDB" id="301415at2759"/>
<dbReference type="InterPro" id="IPR011009">
    <property type="entry name" value="Kinase-like_dom_sf"/>
</dbReference>
<feature type="domain" description="Alpha-type protein kinase" evidence="6">
    <location>
        <begin position="1"/>
        <end position="220"/>
    </location>
</feature>
<evidence type="ECO:0000256" key="4">
    <source>
        <dbReference type="ARBA" id="ARBA00022777"/>
    </source>
</evidence>
<accession>A0A914AF19</accession>
<keyword evidence="8" id="KW-1185">Reference proteome</keyword>
<dbReference type="CDD" id="cd04515">
    <property type="entry name" value="Alpha_kinase"/>
    <property type="match status" value="1"/>
</dbReference>
<keyword evidence="1" id="KW-0723">Serine/threonine-protein kinase</keyword>
<dbReference type="Pfam" id="PF02816">
    <property type="entry name" value="Alpha_kinase"/>
    <property type="match status" value="1"/>
</dbReference>
<dbReference type="GeneID" id="119733056"/>
<evidence type="ECO:0000256" key="3">
    <source>
        <dbReference type="ARBA" id="ARBA00022741"/>
    </source>
</evidence>
<evidence type="ECO:0000256" key="1">
    <source>
        <dbReference type="ARBA" id="ARBA00022527"/>
    </source>
</evidence>
<evidence type="ECO:0000313" key="7">
    <source>
        <dbReference type="EnsemblMetazoa" id="XP_038062565.1"/>
    </source>
</evidence>
<protein>
    <recommendedName>
        <fullName evidence="6">Alpha-type protein kinase domain-containing protein</fullName>
    </recommendedName>
</protein>
<keyword evidence="3" id="KW-0547">Nucleotide-binding</keyword>
<dbReference type="Gene3D" id="3.20.200.10">
    <property type="entry name" value="MHCK/EF2 kinase"/>
    <property type="match status" value="1"/>
</dbReference>
<keyword evidence="2" id="KW-0808">Transferase</keyword>
<name>A0A914AF19_PATMI</name>
<keyword evidence="5" id="KW-0067">ATP-binding</keyword>
<organism evidence="7 8">
    <name type="scientific">Patiria miniata</name>
    <name type="common">Bat star</name>
    <name type="synonym">Asterina miniata</name>
    <dbReference type="NCBI Taxonomy" id="46514"/>
    <lineage>
        <taxon>Eukaryota</taxon>
        <taxon>Metazoa</taxon>
        <taxon>Echinodermata</taxon>
        <taxon>Eleutherozoa</taxon>
        <taxon>Asterozoa</taxon>
        <taxon>Asteroidea</taxon>
        <taxon>Valvatacea</taxon>
        <taxon>Valvatida</taxon>
        <taxon>Asterinidae</taxon>
        <taxon>Patiria</taxon>
    </lineage>
</organism>
<evidence type="ECO:0000256" key="5">
    <source>
        <dbReference type="ARBA" id="ARBA00022840"/>
    </source>
</evidence>
<dbReference type="AlphaFoldDB" id="A0A914AF19"/>
<dbReference type="SMART" id="SM00811">
    <property type="entry name" value="Alpha_kinase"/>
    <property type="match status" value="1"/>
</dbReference>
<evidence type="ECO:0000259" key="6">
    <source>
        <dbReference type="PROSITE" id="PS51158"/>
    </source>
</evidence>
<dbReference type="RefSeq" id="XP_038062565.1">
    <property type="nucleotide sequence ID" value="XM_038206637.1"/>
</dbReference>
<dbReference type="InterPro" id="IPR051852">
    <property type="entry name" value="Alpha-type_PK"/>
</dbReference>
<dbReference type="EnsemblMetazoa" id="XM_038206637.1">
    <property type="protein sequence ID" value="XP_038062565.1"/>
    <property type="gene ID" value="LOC119733056"/>
</dbReference>
<keyword evidence="4" id="KW-0418">Kinase</keyword>
<dbReference type="GO" id="GO:0005524">
    <property type="term" value="F:ATP binding"/>
    <property type="evidence" value="ECO:0007669"/>
    <property type="project" value="UniProtKB-KW"/>
</dbReference>
<dbReference type="PROSITE" id="PS51158">
    <property type="entry name" value="ALPHA_KINASE"/>
    <property type="match status" value="1"/>
</dbReference>
<dbReference type="OMA" id="HFTFERT"/>
<evidence type="ECO:0000256" key="2">
    <source>
        <dbReference type="ARBA" id="ARBA00022679"/>
    </source>
</evidence>
<proteinExistence type="predicted"/>
<dbReference type="GO" id="GO:0004674">
    <property type="term" value="F:protein serine/threonine kinase activity"/>
    <property type="evidence" value="ECO:0007669"/>
    <property type="project" value="UniProtKB-KW"/>
</dbReference>
<dbReference type="PANTHER" id="PTHR45992">
    <property type="entry name" value="EUKARYOTIC ELONGATION FACTOR 2 KINASE-RELATED"/>
    <property type="match status" value="1"/>
</dbReference>
<reference evidence="7" key="1">
    <citation type="submission" date="2022-11" db="UniProtKB">
        <authorList>
            <consortium name="EnsemblMetazoa"/>
        </authorList>
    </citation>
    <scope>IDENTIFICATION</scope>
</reference>
<dbReference type="SUPFAM" id="SSF56112">
    <property type="entry name" value="Protein kinase-like (PK-like)"/>
    <property type="match status" value="1"/>
</dbReference>
<dbReference type="Proteomes" id="UP000887568">
    <property type="component" value="Unplaced"/>
</dbReference>
<evidence type="ECO:0000313" key="8">
    <source>
        <dbReference type="Proteomes" id="UP000887568"/>
    </source>
</evidence>
<dbReference type="InterPro" id="IPR004166">
    <property type="entry name" value="a-kinase_dom"/>
</dbReference>
<sequence>MGGNQSNRAEVIGYKDGYVEFEDQLYAEGTFRRVYRGRFHGDVVVKVYKEPYSLYLEEYAWKADDRVFKQTEEMVQKFNDKYINTSKPIEFVRPEFAQIRSSSNIPKNAIVVVERYLEGDFVKFSNNTGYVRPGAEITPAAFSHFTYDVTNGEILVCDLQGVNNGTRYTFTDPAIHSAGKEMHLYGPSDLGKIGRCPALPPRLEVELCLVSFQRLLRLNG</sequence>